<dbReference type="InterPro" id="IPR003018">
    <property type="entry name" value="GAF"/>
</dbReference>
<evidence type="ECO:0000259" key="5">
    <source>
        <dbReference type="SMART" id="SM00065"/>
    </source>
</evidence>
<dbReference type="Gene3D" id="1.20.5.1930">
    <property type="match status" value="1"/>
</dbReference>
<comment type="caution">
    <text evidence="7">The sequence shown here is derived from an EMBL/GenBank/DDBJ whole genome shotgun (WGS) entry which is preliminary data.</text>
</comment>
<organism evidence="7 8">
    <name type="scientific">Leifsonia poae</name>
    <dbReference type="NCBI Taxonomy" id="110933"/>
    <lineage>
        <taxon>Bacteria</taxon>
        <taxon>Bacillati</taxon>
        <taxon>Actinomycetota</taxon>
        <taxon>Actinomycetes</taxon>
        <taxon>Micrococcales</taxon>
        <taxon>Microbacteriaceae</taxon>
        <taxon>Leifsonia</taxon>
    </lineage>
</organism>
<dbReference type="SUPFAM" id="SSF55781">
    <property type="entry name" value="GAF domain-like"/>
    <property type="match status" value="2"/>
</dbReference>
<accession>A0A9W6M056</accession>
<protein>
    <submittedName>
        <fullName evidence="7">Histidine kinase</fullName>
    </submittedName>
</protein>
<dbReference type="CDD" id="cd16917">
    <property type="entry name" value="HATPase_UhpB-NarQ-NarX-like"/>
    <property type="match status" value="1"/>
</dbReference>
<keyword evidence="8" id="KW-1185">Reference proteome</keyword>
<dbReference type="Gene3D" id="3.30.565.10">
    <property type="entry name" value="Histidine kinase-like ATPase, C-terminal domain"/>
    <property type="match status" value="1"/>
</dbReference>
<dbReference type="RefSeq" id="WP_271177195.1">
    <property type="nucleotide sequence ID" value="NZ_BAAAJO010000008.1"/>
</dbReference>
<dbReference type="GO" id="GO:0046983">
    <property type="term" value="F:protein dimerization activity"/>
    <property type="evidence" value="ECO:0007669"/>
    <property type="project" value="InterPro"/>
</dbReference>
<dbReference type="InterPro" id="IPR003594">
    <property type="entry name" value="HATPase_dom"/>
</dbReference>
<dbReference type="InterPro" id="IPR036890">
    <property type="entry name" value="HATPase_C_sf"/>
</dbReference>
<dbReference type="PANTHER" id="PTHR24421">
    <property type="entry name" value="NITRATE/NITRITE SENSOR PROTEIN NARX-RELATED"/>
    <property type="match status" value="1"/>
</dbReference>
<dbReference type="Pfam" id="PF07730">
    <property type="entry name" value="HisKA_3"/>
    <property type="match status" value="1"/>
</dbReference>
<dbReference type="EMBL" id="BSEN01000009">
    <property type="protein sequence ID" value="GLJ76531.1"/>
    <property type="molecule type" value="Genomic_DNA"/>
</dbReference>
<evidence type="ECO:0000256" key="1">
    <source>
        <dbReference type="ARBA" id="ARBA00022679"/>
    </source>
</evidence>
<dbReference type="AlphaFoldDB" id="A0A9W6M056"/>
<dbReference type="PANTHER" id="PTHR24421:SF56">
    <property type="entry name" value="OXYGEN SENSOR HISTIDINE KINASE RESPONSE REGULATOR DOST"/>
    <property type="match status" value="1"/>
</dbReference>
<dbReference type="Pfam" id="PF02518">
    <property type="entry name" value="HATPase_c"/>
    <property type="match status" value="1"/>
</dbReference>
<evidence type="ECO:0000313" key="8">
    <source>
        <dbReference type="Proteomes" id="UP001142372"/>
    </source>
</evidence>
<proteinExistence type="predicted"/>
<evidence type="ECO:0000256" key="3">
    <source>
        <dbReference type="ARBA" id="ARBA00023012"/>
    </source>
</evidence>
<dbReference type="Pfam" id="PF13185">
    <property type="entry name" value="GAF_2"/>
    <property type="match status" value="1"/>
</dbReference>
<name>A0A9W6M056_9MICO</name>
<dbReference type="InterPro" id="IPR029016">
    <property type="entry name" value="GAF-like_dom_sf"/>
</dbReference>
<feature type="domain" description="Histidine kinase/HSP90-like ATPase" evidence="6">
    <location>
        <begin position="475"/>
        <end position="564"/>
    </location>
</feature>
<keyword evidence="3" id="KW-0902">Two-component regulatory system</keyword>
<evidence type="ECO:0000256" key="4">
    <source>
        <dbReference type="SAM" id="MobiDB-lite"/>
    </source>
</evidence>
<keyword evidence="2 7" id="KW-0418">Kinase</keyword>
<sequence>MPDDDAITFPDAPRGELDRALQDLVERAREVMKTQGRLRALVRANQAVVSHLDLPTVLRTIIDAAVELVGARYGALGVIAQQGGLEQFIHVGMSPREVDQIGHLPEGHGLLGALIDDPRPIRLDDIAADSRSAGFPVGHPAMDSFLGVPIRVRDSVYGNLYLTNHIDGSFTHEDEQLVKALAGTAGFAIDNARLFAETEARQAWSAASAEVTSALLSGDAGDALVELVEHVERLTTSDLVCVLTAEPSAERVTVILARGRHGVGLDGAERPLDSVLLRGALESAQPQRVDALDGDAFSDADWRPGGAIIVPLPAAGAATSVLLAMRTRGAPGYSTFELERVADIAGQAGLAMELAAARADRQRMLLLEDRTRIARDLHDHVIQQLFAAGLDLQSIQAEAGRGRVADRIETTVGTLDAAITQIRTIIFALSHRADTDNANSLRHQLIDLADQLSPGLAQPATLAFSGPLDLVVDGEIADDVVAFVREALTNVARHAHAETAAVMVDATAGEVMVVIEDDGVGIGDATRRSGLRNGAERAERHGGTLEIDSDSHGTRLTWSVPLRRKE</sequence>
<dbReference type="SMART" id="SM00387">
    <property type="entry name" value="HATPase_c"/>
    <property type="match status" value="1"/>
</dbReference>
<dbReference type="InterPro" id="IPR011712">
    <property type="entry name" value="Sig_transdc_His_kin_sub3_dim/P"/>
</dbReference>
<evidence type="ECO:0000259" key="6">
    <source>
        <dbReference type="SMART" id="SM00387"/>
    </source>
</evidence>
<dbReference type="Gene3D" id="3.30.450.40">
    <property type="match status" value="2"/>
</dbReference>
<dbReference type="InterPro" id="IPR050482">
    <property type="entry name" value="Sensor_HK_TwoCompSys"/>
</dbReference>
<dbReference type="GO" id="GO:0016020">
    <property type="term" value="C:membrane"/>
    <property type="evidence" value="ECO:0007669"/>
    <property type="project" value="InterPro"/>
</dbReference>
<feature type="domain" description="GAF" evidence="5">
    <location>
        <begin position="53"/>
        <end position="199"/>
    </location>
</feature>
<gene>
    <name evidence="7" type="ORF">GCM10017584_21050</name>
</gene>
<evidence type="ECO:0000313" key="7">
    <source>
        <dbReference type="EMBL" id="GLJ76531.1"/>
    </source>
</evidence>
<feature type="region of interest" description="Disordered" evidence="4">
    <location>
        <begin position="525"/>
        <end position="550"/>
    </location>
</feature>
<dbReference type="GO" id="GO:0000155">
    <property type="term" value="F:phosphorelay sensor kinase activity"/>
    <property type="evidence" value="ECO:0007669"/>
    <property type="project" value="InterPro"/>
</dbReference>
<reference evidence="7" key="1">
    <citation type="journal article" date="2014" name="Int. J. Syst. Evol. Microbiol.">
        <title>Complete genome sequence of Corynebacterium casei LMG S-19264T (=DSM 44701T), isolated from a smear-ripened cheese.</title>
        <authorList>
            <consortium name="US DOE Joint Genome Institute (JGI-PGF)"/>
            <person name="Walter F."/>
            <person name="Albersmeier A."/>
            <person name="Kalinowski J."/>
            <person name="Ruckert C."/>
        </authorList>
    </citation>
    <scope>NUCLEOTIDE SEQUENCE</scope>
    <source>
        <strain evidence="7">VKM Ac-1401</strain>
    </source>
</reference>
<feature type="compositionally biased region" description="Basic and acidic residues" evidence="4">
    <location>
        <begin position="534"/>
        <end position="550"/>
    </location>
</feature>
<evidence type="ECO:0000256" key="2">
    <source>
        <dbReference type="ARBA" id="ARBA00022777"/>
    </source>
</evidence>
<keyword evidence="1" id="KW-0808">Transferase</keyword>
<reference evidence="7" key="2">
    <citation type="submission" date="2023-01" db="EMBL/GenBank/DDBJ databases">
        <authorList>
            <person name="Sun Q."/>
            <person name="Evtushenko L."/>
        </authorList>
    </citation>
    <scope>NUCLEOTIDE SEQUENCE</scope>
    <source>
        <strain evidence="7">VKM Ac-1401</strain>
    </source>
</reference>
<dbReference type="Proteomes" id="UP001142372">
    <property type="component" value="Unassembled WGS sequence"/>
</dbReference>
<dbReference type="SUPFAM" id="SSF55874">
    <property type="entry name" value="ATPase domain of HSP90 chaperone/DNA topoisomerase II/histidine kinase"/>
    <property type="match status" value="1"/>
</dbReference>
<dbReference type="SMART" id="SM00065">
    <property type="entry name" value="GAF"/>
    <property type="match status" value="2"/>
</dbReference>
<feature type="domain" description="GAF" evidence="5">
    <location>
        <begin position="219"/>
        <end position="362"/>
    </location>
</feature>